<dbReference type="SUPFAM" id="SSF53474">
    <property type="entry name" value="alpha/beta-Hydrolases"/>
    <property type="match status" value="1"/>
</dbReference>
<evidence type="ECO:0000313" key="2">
    <source>
        <dbReference type="EMBL" id="MDA0563912.1"/>
    </source>
</evidence>
<dbReference type="RefSeq" id="WP_270071196.1">
    <property type="nucleotide sequence ID" value="NZ_JAJAQC010000007.1"/>
</dbReference>
<protein>
    <submittedName>
        <fullName evidence="2">Alpha/beta hydrolase</fullName>
    </submittedName>
</protein>
<name>A0A9X3NI80_9ACTN</name>
<dbReference type="Proteomes" id="UP001140076">
    <property type="component" value="Unassembled WGS sequence"/>
</dbReference>
<accession>A0A9X3NI80</accession>
<keyword evidence="2" id="KW-0378">Hydrolase</keyword>
<feature type="domain" description="AB hydrolase-1" evidence="1">
    <location>
        <begin position="44"/>
        <end position="247"/>
    </location>
</feature>
<dbReference type="InterPro" id="IPR050471">
    <property type="entry name" value="AB_hydrolase"/>
</dbReference>
<reference evidence="2" key="1">
    <citation type="submission" date="2021-10" db="EMBL/GenBank/DDBJ databases">
        <title>Streptomonospora sp. nov., isolated from mangrove soil.</title>
        <authorList>
            <person name="Chen X."/>
            <person name="Ge X."/>
            <person name="Liu W."/>
        </authorList>
    </citation>
    <scope>NUCLEOTIDE SEQUENCE</scope>
    <source>
        <strain evidence="2">S1-112</strain>
    </source>
</reference>
<dbReference type="Pfam" id="PF12697">
    <property type="entry name" value="Abhydrolase_6"/>
    <property type="match status" value="1"/>
</dbReference>
<organism evidence="2 3">
    <name type="scientific">Streptomonospora mangrovi</name>
    <dbReference type="NCBI Taxonomy" id="2883123"/>
    <lineage>
        <taxon>Bacteria</taxon>
        <taxon>Bacillati</taxon>
        <taxon>Actinomycetota</taxon>
        <taxon>Actinomycetes</taxon>
        <taxon>Streptosporangiales</taxon>
        <taxon>Nocardiopsidaceae</taxon>
        <taxon>Streptomonospora</taxon>
    </lineage>
</organism>
<proteinExistence type="predicted"/>
<dbReference type="AlphaFoldDB" id="A0A9X3NI80"/>
<dbReference type="InterPro" id="IPR000073">
    <property type="entry name" value="AB_hydrolase_1"/>
</dbReference>
<dbReference type="Gene3D" id="3.40.50.1820">
    <property type="entry name" value="alpha/beta hydrolase"/>
    <property type="match status" value="1"/>
</dbReference>
<evidence type="ECO:0000259" key="1">
    <source>
        <dbReference type="Pfam" id="PF12697"/>
    </source>
</evidence>
<dbReference type="PANTHER" id="PTHR43433">
    <property type="entry name" value="HYDROLASE, ALPHA/BETA FOLD FAMILY PROTEIN"/>
    <property type="match status" value="1"/>
</dbReference>
<dbReference type="EMBL" id="JAJAQC010000007">
    <property type="protein sequence ID" value="MDA0563912.1"/>
    <property type="molecule type" value="Genomic_DNA"/>
</dbReference>
<dbReference type="PANTHER" id="PTHR43433:SF4">
    <property type="entry name" value="NON-HEME CHLOROPEROXIDASE-RELATED"/>
    <property type="match status" value="1"/>
</dbReference>
<dbReference type="GO" id="GO:0016787">
    <property type="term" value="F:hydrolase activity"/>
    <property type="evidence" value="ECO:0007669"/>
    <property type="project" value="UniProtKB-KW"/>
</dbReference>
<keyword evidence="3" id="KW-1185">Reference proteome</keyword>
<comment type="caution">
    <text evidence="2">The sequence shown here is derived from an EMBL/GenBank/DDBJ whole genome shotgun (WGS) entry which is preliminary data.</text>
</comment>
<sequence length="266" mass="28269">MSGADGHGHPRFPRRSVVTHHDGLFGRMRAHTVGEPRPGVPEAVLVQGLGVSRYLLPALAALGAWTRAHLLELPGFGGSGDPPRELGVAEHGRCVAEWVFARHDAPVVLMGHSSGTQVAARAAHHHPLVAGAVLAAPTIDPAARHWAPLVARWLADGRLEAPGMNATQRPEWVRAGPRRLLHTVAAHLADDLEESVARLEVPVLVLRGRRDRIATEDWARRVAAAAREGAFAPMPGAHAFCWSHPDAWSAPVRAFALRAGGAATGG</sequence>
<dbReference type="InterPro" id="IPR029058">
    <property type="entry name" value="AB_hydrolase_fold"/>
</dbReference>
<gene>
    <name evidence="2" type="ORF">LG943_06160</name>
</gene>
<evidence type="ECO:0000313" key="3">
    <source>
        <dbReference type="Proteomes" id="UP001140076"/>
    </source>
</evidence>